<reference evidence="9 10" key="1">
    <citation type="submission" date="2018-06" db="EMBL/GenBank/DDBJ databases">
        <authorList>
            <consortium name="Pathogen Informatics"/>
            <person name="Doyle S."/>
        </authorList>
    </citation>
    <scope>NUCLEOTIDE SEQUENCE [LARGE SCALE GENOMIC DNA]</scope>
    <source>
        <strain evidence="9 10">NCTC11190</strain>
    </source>
</reference>
<feature type="domain" description="MacB-like periplasmic core" evidence="8">
    <location>
        <begin position="19"/>
        <end position="239"/>
    </location>
</feature>
<keyword evidence="10" id="KW-1185">Reference proteome</keyword>
<keyword evidence="4 6" id="KW-1133">Transmembrane helix</keyword>
<feature type="transmembrane region" description="Helical" evidence="6">
    <location>
        <begin position="377"/>
        <end position="404"/>
    </location>
</feature>
<dbReference type="InterPro" id="IPR025857">
    <property type="entry name" value="MacB_PCD"/>
</dbReference>
<dbReference type="InterPro" id="IPR003838">
    <property type="entry name" value="ABC3_permease_C"/>
</dbReference>
<feature type="transmembrane region" description="Helical" evidence="6">
    <location>
        <begin position="287"/>
        <end position="313"/>
    </location>
</feature>
<feature type="transmembrane region" description="Helical" evidence="6">
    <location>
        <begin position="666"/>
        <end position="689"/>
    </location>
</feature>
<evidence type="ECO:0000259" key="8">
    <source>
        <dbReference type="Pfam" id="PF12704"/>
    </source>
</evidence>
<dbReference type="OrthoDB" id="973461at2"/>
<dbReference type="AlphaFoldDB" id="A0A379MR57"/>
<protein>
    <submittedName>
        <fullName evidence="9">Acidobacterial duplicated orphan permease</fullName>
    </submittedName>
</protein>
<dbReference type="STRING" id="880526.GCA_000427365_02327"/>
<dbReference type="EMBL" id="UGVL01000001">
    <property type="protein sequence ID" value="SUE34108.1"/>
    <property type="molecule type" value="Genomic_DNA"/>
</dbReference>
<evidence type="ECO:0000256" key="3">
    <source>
        <dbReference type="ARBA" id="ARBA00022692"/>
    </source>
</evidence>
<evidence type="ECO:0000256" key="1">
    <source>
        <dbReference type="ARBA" id="ARBA00004651"/>
    </source>
</evidence>
<proteinExistence type="predicted"/>
<evidence type="ECO:0000256" key="5">
    <source>
        <dbReference type="ARBA" id="ARBA00023136"/>
    </source>
</evidence>
<dbReference type="PANTHER" id="PTHR30572">
    <property type="entry name" value="MEMBRANE COMPONENT OF TRANSPORTER-RELATED"/>
    <property type="match status" value="1"/>
</dbReference>
<dbReference type="GO" id="GO:0022857">
    <property type="term" value="F:transmembrane transporter activity"/>
    <property type="evidence" value="ECO:0007669"/>
    <property type="project" value="TreeGrafter"/>
</dbReference>
<feature type="transmembrane region" description="Helical" evidence="6">
    <location>
        <begin position="753"/>
        <end position="773"/>
    </location>
</feature>
<comment type="subcellular location">
    <subcellularLocation>
        <location evidence="1">Cell membrane</location>
        <topology evidence="1">Multi-pass membrane protein</topology>
    </subcellularLocation>
</comment>
<keyword evidence="2" id="KW-1003">Cell membrane</keyword>
<dbReference type="GO" id="GO:0005886">
    <property type="term" value="C:plasma membrane"/>
    <property type="evidence" value="ECO:0007669"/>
    <property type="project" value="UniProtKB-SubCell"/>
</dbReference>
<sequence>MNTILRNFLTTLKRFKTASALNIVGLSVAFAAFIVIMTQVDYARSFDRFHPDAEQIYRVEISKNNTTYTPILSRPMIDLLAQAPQIRQSALLADLSKLGFSLYGPYLTVENNGSKTGYKEWTALVFPEFAEIFDFRMTEGNRDALREPNRVLIPQSMALRFFGGAPALNRRITFVNDTATMMTVGGVYEDFPDNTQIKNRIYIPMDRTRMLESDSWANSGYSFYVKLWTPEASTALKQEWMSRLRPILDENTWMHLDDIRLTALPDIYYATDTEFDLAEQGSRTTTAVLAAIGLLILVVAGINFVNFSTSLVPMRVKSINTQKVLGSPLSALRAALIGEAVGIALIAYVLAVFWVYLLNYTSFDQLISGSISLEANLGIVTTTLGVAVAVGLAAGIYPAFYATSFPPALVLKKGSFGTSAKGRRLRTALIGFQYVVSIGLIIAALFMQMQNDFMRSMKTGLNTEHFALVQLSQDMARKAPVIRNRLMEKSSITDVSFGGSVVGSNDLYPLWGFGENAEGEPISLNVIFADWNLPKLLGAKIIEGRDFLESERNAEIRKLLINETACKRYGMRVGQRFEVNNTEIVGVVEDFNFASLRNTVQPMAFIVGDIGFPLDWVYVKTSGDPYDAAGAIRGALAGVDPTYPAEVQVYDTFFNKLYMQERRTTGLVTIFSLLAVVISLVGVFGLVLFETQYRRKEIGVRKVMGATVTEILNMFNRKFVWIVMVCFVIAAPFAWYGMHEWLTAFAYRTPMHGWVFVLSLAIVMLLTLITVSVQSLRAATANPVDSLKAE</sequence>
<feature type="transmembrane region" description="Helical" evidence="6">
    <location>
        <begin position="719"/>
        <end position="738"/>
    </location>
</feature>
<feature type="domain" description="ABC3 transporter permease C-terminal" evidence="7">
    <location>
        <begin position="670"/>
        <end position="783"/>
    </location>
</feature>
<evidence type="ECO:0000313" key="10">
    <source>
        <dbReference type="Proteomes" id="UP000255233"/>
    </source>
</evidence>
<evidence type="ECO:0000313" key="9">
    <source>
        <dbReference type="EMBL" id="SUE34108.1"/>
    </source>
</evidence>
<feature type="transmembrane region" description="Helical" evidence="6">
    <location>
        <begin position="20"/>
        <end position="40"/>
    </location>
</feature>
<evidence type="ECO:0000256" key="4">
    <source>
        <dbReference type="ARBA" id="ARBA00022989"/>
    </source>
</evidence>
<dbReference type="InterPro" id="IPR050250">
    <property type="entry name" value="Macrolide_Exporter_MacB"/>
</dbReference>
<gene>
    <name evidence="9" type="ORF">NCTC11190_01325</name>
</gene>
<dbReference type="Pfam" id="PF12704">
    <property type="entry name" value="MacB_PCD"/>
    <property type="match status" value="1"/>
</dbReference>
<dbReference type="Proteomes" id="UP000255233">
    <property type="component" value="Unassembled WGS sequence"/>
</dbReference>
<feature type="transmembrane region" description="Helical" evidence="6">
    <location>
        <begin position="425"/>
        <end position="447"/>
    </location>
</feature>
<evidence type="ECO:0000256" key="2">
    <source>
        <dbReference type="ARBA" id="ARBA00022475"/>
    </source>
</evidence>
<keyword evidence="5 6" id="KW-0472">Membrane</keyword>
<evidence type="ECO:0000259" key="7">
    <source>
        <dbReference type="Pfam" id="PF02687"/>
    </source>
</evidence>
<organism evidence="9 10">
    <name type="scientific">Rikenella microfusus</name>
    <dbReference type="NCBI Taxonomy" id="28139"/>
    <lineage>
        <taxon>Bacteria</taxon>
        <taxon>Pseudomonadati</taxon>
        <taxon>Bacteroidota</taxon>
        <taxon>Bacteroidia</taxon>
        <taxon>Bacteroidales</taxon>
        <taxon>Rikenellaceae</taxon>
        <taxon>Rikenella</taxon>
    </lineage>
</organism>
<dbReference type="RefSeq" id="WP_027291839.1">
    <property type="nucleotide sequence ID" value="NZ_CALVFX010000009.1"/>
</dbReference>
<accession>A0A379MR57</accession>
<name>A0A379MR57_9BACT</name>
<keyword evidence="3 6" id="KW-0812">Transmembrane</keyword>
<feature type="domain" description="ABC3 transporter permease C-terminal" evidence="7">
    <location>
        <begin position="291"/>
        <end position="407"/>
    </location>
</feature>
<dbReference type="PANTHER" id="PTHR30572:SF18">
    <property type="entry name" value="ABC-TYPE MACROLIDE FAMILY EXPORT SYSTEM PERMEASE COMPONENT 2"/>
    <property type="match status" value="1"/>
</dbReference>
<dbReference type="Pfam" id="PF02687">
    <property type="entry name" value="FtsX"/>
    <property type="match status" value="2"/>
</dbReference>
<feature type="transmembrane region" description="Helical" evidence="6">
    <location>
        <begin position="334"/>
        <end position="357"/>
    </location>
</feature>
<evidence type="ECO:0000256" key="6">
    <source>
        <dbReference type="SAM" id="Phobius"/>
    </source>
</evidence>